<proteinExistence type="predicted"/>
<protein>
    <submittedName>
        <fullName evidence="2">Tfp pilus assembly protein FimT/FimU</fullName>
    </submittedName>
</protein>
<dbReference type="EMBL" id="JBHSDI010000008">
    <property type="protein sequence ID" value="MFC4258396.1"/>
    <property type="molecule type" value="Genomic_DNA"/>
</dbReference>
<name>A0ABV8QDI8_9GAMM</name>
<evidence type="ECO:0000313" key="2">
    <source>
        <dbReference type="EMBL" id="MFC4258396.1"/>
    </source>
</evidence>
<evidence type="ECO:0000313" key="3">
    <source>
        <dbReference type="Proteomes" id="UP001595798"/>
    </source>
</evidence>
<dbReference type="Pfam" id="PF07963">
    <property type="entry name" value="N_methyl"/>
    <property type="match status" value="1"/>
</dbReference>
<evidence type="ECO:0000256" key="1">
    <source>
        <dbReference type="SAM" id="Phobius"/>
    </source>
</evidence>
<dbReference type="PROSITE" id="PS00409">
    <property type="entry name" value="PROKAR_NTER_METHYL"/>
    <property type="match status" value="1"/>
</dbReference>
<comment type="caution">
    <text evidence="2">The sequence shown here is derived from an EMBL/GenBank/DDBJ whole genome shotgun (WGS) entry which is preliminary data.</text>
</comment>
<keyword evidence="3" id="KW-1185">Reference proteome</keyword>
<gene>
    <name evidence="2" type="ORF">ACFOZ5_05015</name>
</gene>
<dbReference type="NCBIfam" id="TIGR02532">
    <property type="entry name" value="IV_pilin_GFxxxE"/>
    <property type="match status" value="1"/>
</dbReference>
<feature type="transmembrane region" description="Helical" evidence="1">
    <location>
        <begin position="12"/>
        <end position="33"/>
    </location>
</feature>
<sequence length="146" mass="15144">MWRNPSAAGFTLVELVMVIILIGVISALGLGLFARSSTFSPLLATQQLESATLLAQQAALAGNAGQDSLSVSSGSGEFLFTVGSREPFRIASGNTSLSVNGATFPITFDHFGRPETSGNSVQFTFSGEPTYQVCLSALGAVYRGGC</sequence>
<reference evidence="3" key="1">
    <citation type="journal article" date="2019" name="Int. J. Syst. Evol. Microbiol.">
        <title>The Global Catalogue of Microorganisms (GCM) 10K type strain sequencing project: providing services to taxonomists for standard genome sequencing and annotation.</title>
        <authorList>
            <consortium name="The Broad Institute Genomics Platform"/>
            <consortium name="The Broad Institute Genome Sequencing Center for Infectious Disease"/>
            <person name="Wu L."/>
            <person name="Ma J."/>
        </authorList>
    </citation>
    <scope>NUCLEOTIDE SEQUENCE [LARGE SCALE GENOMIC DNA]</scope>
    <source>
        <strain evidence="3">CECT 7297</strain>
    </source>
</reference>
<keyword evidence="1" id="KW-1133">Transmembrane helix</keyword>
<keyword evidence="1" id="KW-0472">Membrane</keyword>
<dbReference type="InterPro" id="IPR012902">
    <property type="entry name" value="N_methyl_site"/>
</dbReference>
<keyword evidence="1" id="KW-0812">Transmembrane</keyword>
<dbReference type="RefSeq" id="WP_379885921.1">
    <property type="nucleotide sequence ID" value="NZ_JBHSDI010000008.1"/>
</dbReference>
<accession>A0ABV8QDI8</accession>
<organism evidence="2 3">
    <name type="scientific">Marinobacter lacisalsi</name>
    <dbReference type="NCBI Taxonomy" id="475979"/>
    <lineage>
        <taxon>Bacteria</taxon>
        <taxon>Pseudomonadati</taxon>
        <taxon>Pseudomonadota</taxon>
        <taxon>Gammaproteobacteria</taxon>
        <taxon>Pseudomonadales</taxon>
        <taxon>Marinobacteraceae</taxon>
        <taxon>Marinobacter</taxon>
    </lineage>
</organism>
<dbReference type="Proteomes" id="UP001595798">
    <property type="component" value="Unassembled WGS sequence"/>
</dbReference>
<dbReference type="InterPro" id="IPR045584">
    <property type="entry name" value="Pilin-like"/>
</dbReference>
<dbReference type="SUPFAM" id="SSF54523">
    <property type="entry name" value="Pili subunits"/>
    <property type="match status" value="1"/>
</dbReference>